<dbReference type="InterPro" id="IPR046828">
    <property type="entry name" value="RepSA"/>
</dbReference>
<feature type="region of interest" description="Disordered" evidence="1">
    <location>
        <begin position="138"/>
        <end position="164"/>
    </location>
</feature>
<proteinExistence type="predicted"/>
<organism evidence="2 3">
    <name type="scientific">Nocardia higoensis</name>
    <dbReference type="NCBI Taxonomy" id="228599"/>
    <lineage>
        <taxon>Bacteria</taxon>
        <taxon>Bacillati</taxon>
        <taxon>Actinomycetota</taxon>
        <taxon>Actinomycetes</taxon>
        <taxon>Mycobacteriales</taxon>
        <taxon>Nocardiaceae</taxon>
        <taxon>Nocardia</taxon>
    </lineage>
</organism>
<evidence type="ECO:0000313" key="2">
    <source>
        <dbReference type="EMBL" id="MBF6355676.1"/>
    </source>
</evidence>
<keyword evidence="3" id="KW-1185">Reference proteome</keyword>
<feature type="region of interest" description="Disordered" evidence="1">
    <location>
        <begin position="529"/>
        <end position="549"/>
    </location>
</feature>
<reference evidence="2 3" key="1">
    <citation type="submission" date="2020-10" db="EMBL/GenBank/DDBJ databases">
        <title>Identification of Nocardia species via Next-generation sequencing and recognition of intraspecies genetic diversity.</title>
        <authorList>
            <person name="Li P."/>
            <person name="Li P."/>
            <person name="Lu B."/>
        </authorList>
    </citation>
    <scope>NUCLEOTIDE SEQUENCE [LARGE SCALE GENOMIC DNA]</scope>
    <source>
        <strain evidence="2 3">BJ06-0143</strain>
    </source>
</reference>
<gene>
    <name evidence="2" type="ORF">IU449_14165</name>
</gene>
<dbReference type="EMBL" id="JADLQN010000002">
    <property type="protein sequence ID" value="MBF6355676.1"/>
    <property type="molecule type" value="Genomic_DNA"/>
</dbReference>
<sequence length="549" mass="61415">MTAAAHRALPNLREIAESAAEKEGVCSRVLPMRAVDPTTGKISYIGVPCKSTVEAVCPPCAKAARWLRMTQCREGWCLATEPQREKPTITDEQKDVLDARARMFTEYHEARRLGDNEAADAIRDLVAELDQELKELGVRGPFPPLDRKPARKAKSTRRRDDVPDLPRRKVAKTTVGREYAGKYRPSTFVTLTLPSYGQINQVSGPDGKLVTDGSPRDPGTYDYTQAARDIVHFAKLFDRWVQNLRRAVGWNVQYFATVEPQKRGAPHLHIAIRGTIPNAIFTAVTNATYRNIWWPQHNRELYTGDHMPVWDYRANTFVDPDTRTPLAGWDDMLAAMDTVDELEPSHTIRFGAQSKPIQILGGSGEEDRKVKYLTKYLTKSIAELLEPDSPRVAAHYDRLYDELQRTPCSPTCGVWLRYGIVPKGAKDKMIPGRCKGKAHRRDTLGLPGQRVLNSNLWTGKTVADHKAERAEFVRQTLAAVGIIRPDSRANLRITLVRPGDKEAPPREHLIIAAVSERLRQRAEYTHARLATGGAPPGPPMPPIVQQSAA</sequence>
<name>A0ABS0DB79_9NOCA</name>
<dbReference type="Pfam" id="PF20199">
    <property type="entry name" value="RepSA"/>
    <property type="match status" value="1"/>
</dbReference>
<dbReference type="Proteomes" id="UP000707731">
    <property type="component" value="Unassembled WGS sequence"/>
</dbReference>
<accession>A0ABS0DB79</accession>
<comment type="caution">
    <text evidence="2">The sequence shown here is derived from an EMBL/GenBank/DDBJ whole genome shotgun (WGS) entry which is preliminary data.</text>
</comment>
<evidence type="ECO:0000256" key="1">
    <source>
        <dbReference type="SAM" id="MobiDB-lite"/>
    </source>
</evidence>
<evidence type="ECO:0000313" key="3">
    <source>
        <dbReference type="Proteomes" id="UP000707731"/>
    </source>
</evidence>
<protein>
    <submittedName>
        <fullName evidence="2">Replication initiator protein</fullName>
    </submittedName>
</protein>